<keyword evidence="8 16" id="KW-0067">ATP-binding</keyword>
<dbReference type="PANTHER" id="PTHR47077:SF1">
    <property type="entry name" value="CATION CHANNEL SPERM-ASSOCIATED PROTEIN 4"/>
    <property type="match status" value="1"/>
</dbReference>
<comment type="catalytic activity">
    <reaction evidence="13">
        <text>ATP + H2O = ADP + phosphate + H(+)</text>
        <dbReference type="Rhea" id="RHEA:13065"/>
        <dbReference type="ChEBI" id="CHEBI:15377"/>
        <dbReference type="ChEBI" id="CHEBI:15378"/>
        <dbReference type="ChEBI" id="CHEBI:30616"/>
        <dbReference type="ChEBI" id="CHEBI:43474"/>
        <dbReference type="ChEBI" id="CHEBI:456216"/>
    </reaction>
</comment>
<keyword evidence="11 16" id="KW-0143">Chaperone</keyword>
<keyword evidence="5" id="KW-0963">Cytoplasm</keyword>
<evidence type="ECO:0000256" key="16">
    <source>
        <dbReference type="RuleBase" id="RU004187"/>
    </source>
</evidence>
<dbReference type="GO" id="GO:0001669">
    <property type="term" value="C:acrosomal vesicle"/>
    <property type="evidence" value="ECO:0007669"/>
    <property type="project" value="TreeGrafter"/>
</dbReference>
<dbReference type="Gene3D" id="1.10.560.10">
    <property type="entry name" value="GroEL-like equatorial domain"/>
    <property type="match status" value="2"/>
</dbReference>
<evidence type="ECO:0000256" key="12">
    <source>
        <dbReference type="ARBA" id="ARBA00030049"/>
    </source>
</evidence>
<dbReference type="Gene3D" id="1.10.287.70">
    <property type="match status" value="1"/>
</dbReference>
<evidence type="ECO:0000256" key="7">
    <source>
        <dbReference type="ARBA" id="ARBA00022741"/>
    </source>
</evidence>
<accession>A0A091DH16</accession>
<dbReference type="GO" id="GO:0005524">
    <property type="term" value="F:ATP binding"/>
    <property type="evidence" value="ECO:0007669"/>
    <property type="project" value="UniProtKB-KW"/>
</dbReference>
<feature type="domain" description="Ion transport" evidence="18">
    <location>
        <begin position="42"/>
        <end position="266"/>
    </location>
</feature>
<feature type="transmembrane region" description="Helical" evidence="17">
    <location>
        <begin position="155"/>
        <end position="185"/>
    </location>
</feature>
<dbReference type="PRINTS" id="PR00304">
    <property type="entry name" value="TCOMPLEXTCP1"/>
</dbReference>
<dbReference type="PROSITE" id="PS00751">
    <property type="entry name" value="TCP1_2"/>
    <property type="match status" value="1"/>
</dbReference>
<dbReference type="GO" id="GO:0005227">
    <property type="term" value="F:calcium-activated cation channel activity"/>
    <property type="evidence" value="ECO:0007669"/>
    <property type="project" value="InterPro"/>
</dbReference>
<dbReference type="FunFam" id="3.50.7.10:FF:000009">
    <property type="entry name" value="T-complex protein 1 subunit alpha"/>
    <property type="match status" value="1"/>
</dbReference>
<dbReference type="InterPro" id="IPR002423">
    <property type="entry name" value="Cpn60/GroEL/TCP-1"/>
</dbReference>
<dbReference type="InterPro" id="IPR027409">
    <property type="entry name" value="GroEL-like_apical_dom_sf"/>
</dbReference>
<dbReference type="SUPFAM" id="SSF48592">
    <property type="entry name" value="GroEL equatorial domain-like"/>
    <property type="match status" value="1"/>
</dbReference>
<protein>
    <recommendedName>
        <fullName evidence="4">T-complex protein 1 subunit alpha</fullName>
    </recommendedName>
    <alternativeName>
        <fullName evidence="12">CCT-alpha</fullName>
    </alternativeName>
</protein>
<evidence type="ECO:0000256" key="17">
    <source>
        <dbReference type="SAM" id="Phobius"/>
    </source>
</evidence>
<organism evidence="19 20">
    <name type="scientific">Fukomys damarensis</name>
    <name type="common">Damaraland mole rat</name>
    <name type="synonym">Cryptomys damarensis</name>
    <dbReference type="NCBI Taxonomy" id="885580"/>
    <lineage>
        <taxon>Eukaryota</taxon>
        <taxon>Metazoa</taxon>
        <taxon>Chordata</taxon>
        <taxon>Craniata</taxon>
        <taxon>Vertebrata</taxon>
        <taxon>Euteleostomi</taxon>
        <taxon>Mammalia</taxon>
        <taxon>Eutheria</taxon>
        <taxon>Euarchontoglires</taxon>
        <taxon>Glires</taxon>
        <taxon>Rodentia</taxon>
        <taxon>Hystricomorpha</taxon>
        <taxon>Bathyergidae</taxon>
        <taxon>Fukomys</taxon>
    </lineage>
</organism>
<keyword evidence="9 17" id="KW-1133">Transmembrane helix</keyword>
<comment type="function">
    <text evidence="14">Component of the chaperonin-containing T-complex (TRiC), a molecular chaperone complex that assists the folding of actin, tubulin and other proteins upon ATP hydrolysis. The TRiC complex mediates the folding of WRAP53/TCAB1, thereby regulating telomere maintenance. As part of the TRiC complex may play a role in the assembly of BBSome, a complex involved in ciliogenesis regulating transports vesicles to the cilia.</text>
</comment>
<dbReference type="PROSITE" id="PS00995">
    <property type="entry name" value="TCP1_3"/>
    <property type="match status" value="1"/>
</dbReference>
<evidence type="ECO:0000256" key="5">
    <source>
        <dbReference type="ARBA" id="ARBA00022490"/>
    </source>
</evidence>
<dbReference type="GO" id="GO:0051082">
    <property type="term" value="F:unfolded protein binding"/>
    <property type="evidence" value="ECO:0007669"/>
    <property type="project" value="InterPro"/>
</dbReference>
<feature type="transmembrane region" description="Helical" evidence="17">
    <location>
        <begin position="233"/>
        <end position="255"/>
    </location>
</feature>
<evidence type="ECO:0000313" key="19">
    <source>
        <dbReference type="EMBL" id="KFO30372.1"/>
    </source>
</evidence>
<feature type="transmembrane region" description="Helical" evidence="17">
    <location>
        <begin position="44"/>
        <end position="62"/>
    </location>
</feature>
<evidence type="ECO:0000259" key="18">
    <source>
        <dbReference type="Pfam" id="PF00520"/>
    </source>
</evidence>
<dbReference type="Proteomes" id="UP000028990">
    <property type="component" value="Unassembled WGS sequence"/>
</dbReference>
<evidence type="ECO:0000256" key="9">
    <source>
        <dbReference type="ARBA" id="ARBA00022989"/>
    </source>
</evidence>
<dbReference type="Gene3D" id="3.30.260.10">
    <property type="entry name" value="TCP-1-like chaperonin intermediate domain"/>
    <property type="match status" value="1"/>
</dbReference>
<evidence type="ECO:0000256" key="3">
    <source>
        <dbReference type="ARBA" id="ARBA00008020"/>
    </source>
</evidence>
<evidence type="ECO:0000256" key="13">
    <source>
        <dbReference type="ARBA" id="ARBA00049360"/>
    </source>
</evidence>
<keyword evidence="20" id="KW-1185">Reference proteome</keyword>
<dbReference type="InterPro" id="IPR027413">
    <property type="entry name" value="GROEL-like_equatorial_sf"/>
</dbReference>
<proteinExistence type="inferred from homology"/>
<dbReference type="GO" id="GO:0030317">
    <property type="term" value="P:flagellated sperm motility"/>
    <property type="evidence" value="ECO:0007669"/>
    <property type="project" value="InterPro"/>
</dbReference>
<dbReference type="GO" id="GO:0036128">
    <property type="term" value="C:CatSper complex"/>
    <property type="evidence" value="ECO:0007669"/>
    <property type="project" value="InterPro"/>
</dbReference>
<sequence>MHHHFIQPQEQVLINRQDIINRKDAWDKQEFVRMSIQYMLQHPAFHILLALLLVTNAITIALRTNSFLDQKHYEFFSVIDDIVLTTLICEVLLRWLSGFWIFWKDGWNVLNFFIVCMLVLGVLDVVNVSITYCLRVLRLVHVCMAVEPLARIIRVILQAGPGMAQIGVLILFVMLVFALLGVTLFGESVPIHFGNLGVALYTLFVCLTQDGWVDIYGDFRMKERDYALEIGGAIYFAIFIIIGGIIGMNLLVTVVTRNLEQITKTEELEQQHQKNFSETGAEKEDWSHELPLPHCTLACMEKPDLHQETLVGSPMSNLSENMLHNFCLVLEEIEENLTQYKKIREELDNIVQEVRSIPFNQEQIEELMRRPFSMSLMESGSSMDLQNIAKQQDLFSALVSRAKMEGPLSVFGDRTTGEAIRSQNVMAAASIANIVKSSLGPVRLDKMLVDDTGDVTISNDGATILKLLEVEHPAAKVLCELADLQDKEVGDGTTSVSVIILNCWYRNGDFFSNMVVDAVLAVKYTDSRGQPRYPVNSVNVLKAHGRSQTESMLINGYALNCVVGSQGMPKRIVNAKIACLDFSLQKTKMKLGVQVLIIDPEKLDQIRQRESDITKERIQKILATGANVILTTGGIDDMCLKYFVESGGMAVRRVLKRDLKRIAKASGATVLSTLANLEGEETFEATVLGQAEEVVQKRICDDELILIRNTKARTSASIILCGANDFMCDEMERSLHDALCVVKRVLESKSVVPGGGAVEAALSIYLENYTTSMGSREQLAIAEFARSLLVIPNTLAVNAAEDSTDLVAKLRAFHNEAQVNPERKNLKWIGLDLINGKPRDKKQAGVFEPTIVKVKSLKFATEAVITILRIDDLIKLHPESKDDKHGGYEDAVHSGALDD</sequence>
<keyword evidence="10 17" id="KW-0472">Membrane</keyword>
<dbReference type="SUPFAM" id="SSF81324">
    <property type="entry name" value="Voltage-gated potassium channels"/>
    <property type="match status" value="1"/>
</dbReference>
<dbReference type="Gene3D" id="3.50.7.10">
    <property type="entry name" value="GroEL"/>
    <property type="match status" value="1"/>
</dbReference>
<evidence type="ECO:0000256" key="4">
    <source>
        <dbReference type="ARBA" id="ARBA00014424"/>
    </source>
</evidence>
<evidence type="ECO:0000256" key="15">
    <source>
        <dbReference type="ARBA" id="ARBA00093495"/>
    </source>
</evidence>
<dbReference type="PANTHER" id="PTHR47077">
    <property type="entry name" value="ION_TRANS DOMAIN-CONTAINING PROTEIN"/>
    <property type="match status" value="1"/>
</dbReference>
<dbReference type="GO" id="GO:0016887">
    <property type="term" value="F:ATP hydrolysis activity"/>
    <property type="evidence" value="ECO:0007669"/>
    <property type="project" value="InterPro"/>
</dbReference>
<keyword evidence="7 16" id="KW-0547">Nucleotide-binding</keyword>
<gene>
    <name evidence="19" type="ORF">H920_08197</name>
</gene>
<evidence type="ECO:0000256" key="6">
    <source>
        <dbReference type="ARBA" id="ARBA00022692"/>
    </source>
</evidence>
<dbReference type="Gene3D" id="1.20.120.350">
    <property type="entry name" value="Voltage-gated potassium channels. Chain C"/>
    <property type="match status" value="1"/>
</dbReference>
<dbReference type="GO" id="GO:0048240">
    <property type="term" value="P:sperm capacitation"/>
    <property type="evidence" value="ECO:0007669"/>
    <property type="project" value="TreeGrafter"/>
</dbReference>
<dbReference type="InterPro" id="IPR028744">
    <property type="entry name" value="CatSper4"/>
</dbReference>
<evidence type="ECO:0000256" key="10">
    <source>
        <dbReference type="ARBA" id="ARBA00023136"/>
    </source>
</evidence>
<dbReference type="GO" id="GO:0097228">
    <property type="term" value="C:sperm principal piece"/>
    <property type="evidence" value="ECO:0007669"/>
    <property type="project" value="TreeGrafter"/>
</dbReference>
<dbReference type="InterPro" id="IPR012715">
    <property type="entry name" value="Chap_CCT_alpha"/>
</dbReference>
<dbReference type="InterPro" id="IPR027359">
    <property type="entry name" value="Volt_channel_dom_sf"/>
</dbReference>
<dbReference type="EMBL" id="KN122446">
    <property type="protein sequence ID" value="KFO30372.1"/>
    <property type="molecule type" value="Genomic_DNA"/>
</dbReference>
<dbReference type="SUPFAM" id="SSF52029">
    <property type="entry name" value="GroEL apical domain-like"/>
    <property type="match status" value="1"/>
</dbReference>
<dbReference type="Pfam" id="PF00118">
    <property type="entry name" value="Cpn60_TCP1"/>
    <property type="match status" value="2"/>
</dbReference>
<dbReference type="GO" id="GO:0005245">
    <property type="term" value="F:voltage-gated calcium channel activity"/>
    <property type="evidence" value="ECO:0007669"/>
    <property type="project" value="TreeGrafter"/>
</dbReference>
<feature type="transmembrane region" description="Helical" evidence="17">
    <location>
        <begin position="82"/>
        <end position="103"/>
    </location>
</feature>
<name>A0A091DH16_FUKDA</name>
<dbReference type="InterPro" id="IPR002194">
    <property type="entry name" value="Chaperonin_TCP-1_CS"/>
</dbReference>
<dbReference type="InterPro" id="IPR005821">
    <property type="entry name" value="Ion_trans_dom"/>
</dbReference>
<dbReference type="SUPFAM" id="SSF54849">
    <property type="entry name" value="GroEL-intermediate domain like"/>
    <property type="match status" value="1"/>
</dbReference>
<evidence type="ECO:0000256" key="8">
    <source>
        <dbReference type="ARBA" id="ARBA00022840"/>
    </source>
</evidence>
<dbReference type="CDD" id="cd03335">
    <property type="entry name" value="TCP1_alpha"/>
    <property type="match status" value="1"/>
</dbReference>
<dbReference type="Pfam" id="PF00520">
    <property type="entry name" value="Ion_trans"/>
    <property type="match status" value="1"/>
</dbReference>
<evidence type="ECO:0000256" key="1">
    <source>
        <dbReference type="ARBA" id="ARBA00004141"/>
    </source>
</evidence>
<feature type="transmembrane region" description="Helical" evidence="17">
    <location>
        <begin position="109"/>
        <end position="134"/>
    </location>
</feature>
<dbReference type="InterPro" id="IPR017998">
    <property type="entry name" value="Chaperone_TCP-1"/>
</dbReference>
<dbReference type="GO" id="GO:0006814">
    <property type="term" value="P:sodium ion transport"/>
    <property type="evidence" value="ECO:0007669"/>
    <property type="project" value="TreeGrafter"/>
</dbReference>
<reference evidence="19 20" key="1">
    <citation type="submission" date="2013-11" db="EMBL/GenBank/DDBJ databases">
        <title>The Damaraland mole rat (Fukomys damarensis) genome and evolution of African mole rats.</title>
        <authorList>
            <person name="Gladyshev V.N."/>
            <person name="Fang X."/>
        </authorList>
    </citation>
    <scope>NUCLEOTIDE SEQUENCE [LARGE SCALE GENOMIC DNA]</scope>
    <source>
        <tissue evidence="19">Liver</tissue>
    </source>
</reference>
<evidence type="ECO:0000256" key="14">
    <source>
        <dbReference type="ARBA" id="ARBA00093360"/>
    </source>
</evidence>
<feature type="transmembrane region" description="Helical" evidence="17">
    <location>
        <begin position="191"/>
        <end position="212"/>
    </location>
</feature>
<dbReference type="AlphaFoldDB" id="A0A091DH16"/>
<comment type="subunit">
    <text evidence="15">Component of the chaperonin-containing T-complex (TRiC), a hexadecamer composed of two identical back-to-back stacked rings enclosing a protein folding chamber. Each ring is made up of eight different subunits: TCP1/CCT1, CCT2, CCT3, CCT4, CCT5, CCT6A/CCT6, CCT7, CCT8. Interacts with PACRG. Interacts with GBA1. Interacts with DLEC1.</text>
</comment>
<dbReference type="GO" id="GO:0140662">
    <property type="term" value="F:ATP-dependent protein folding chaperone"/>
    <property type="evidence" value="ECO:0007669"/>
    <property type="project" value="InterPro"/>
</dbReference>
<evidence type="ECO:0000256" key="2">
    <source>
        <dbReference type="ARBA" id="ARBA00004496"/>
    </source>
</evidence>
<dbReference type="FunFam" id="3.30.260.10:FF:000022">
    <property type="entry name" value="T-complex protein 1 subunit eta"/>
    <property type="match status" value="1"/>
</dbReference>
<keyword evidence="6 17" id="KW-0812">Transmembrane</keyword>
<evidence type="ECO:0000313" key="20">
    <source>
        <dbReference type="Proteomes" id="UP000028990"/>
    </source>
</evidence>
<evidence type="ECO:0000256" key="11">
    <source>
        <dbReference type="ARBA" id="ARBA00023186"/>
    </source>
</evidence>
<dbReference type="InterPro" id="IPR027410">
    <property type="entry name" value="TCP-1-like_intermed_sf"/>
</dbReference>
<comment type="subcellular location">
    <subcellularLocation>
        <location evidence="2">Cytoplasm</location>
    </subcellularLocation>
    <subcellularLocation>
        <location evidence="1">Membrane</location>
        <topology evidence="1">Multi-pass membrane protein</topology>
    </subcellularLocation>
</comment>
<comment type="similarity">
    <text evidence="3 16">Belongs to the TCP-1 chaperonin family.</text>
</comment>
<dbReference type="eggNOG" id="KOG2301">
    <property type="taxonomic scope" value="Eukaryota"/>
</dbReference>